<proteinExistence type="predicted"/>
<name>A0A6C0H7N7_9ZZZZ</name>
<organism evidence="1">
    <name type="scientific">viral metagenome</name>
    <dbReference type="NCBI Taxonomy" id="1070528"/>
    <lineage>
        <taxon>unclassified sequences</taxon>
        <taxon>metagenomes</taxon>
        <taxon>organismal metagenomes</taxon>
    </lineage>
</organism>
<protein>
    <submittedName>
        <fullName evidence="1">Uncharacterized protein</fullName>
    </submittedName>
</protein>
<dbReference type="AlphaFoldDB" id="A0A6C0H7N7"/>
<evidence type="ECO:0000313" key="1">
    <source>
        <dbReference type="EMBL" id="QHT76524.1"/>
    </source>
</evidence>
<sequence length="31" mass="3747">MKTLLTSYIFLSNNKYILEETLIYFIFSKVI</sequence>
<reference evidence="1" key="1">
    <citation type="journal article" date="2020" name="Nature">
        <title>Giant virus diversity and host interactions through global metagenomics.</title>
        <authorList>
            <person name="Schulz F."/>
            <person name="Roux S."/>
            <person name="Paez-Espino D."/>
            <person name="Jungbluth S."/>
            <person name="Walsh D.A."/>
            <person name="Denef V.J."/>
            <person name="McMahon K.D."/>
            <person name="Konstantinidis K.T."/>
            <person name="Eloe-Fadrosh E.A."/>
            <person name="Kyrpides N.C."/>
            <person name="Woyke T."/>
        </authorList>
    </citation>
    <scope>NUCLEOTIDE SEQUENCE</scope>
    <source>
        <strain evidence="1">GVMAG-M-3300023179-82</strain>
    </source>
</reference>
<accession>A0A6C0H7N7</accession>
<dbReference type="EMBL" id="MN739897">
    <property type="protein sequence ID" value="QHT76524.1"/>
    <property type="molecule type" value="Genomic_DNA"/>
</dbReference>